<keyword evidence="1" id="KW-0732">Signal</keyword>
<dbReference type="RefSeq" id="XP_060305446.1">
    <property type="nucleotide sequence ID" value="XM_060464065.1"/>
</dbReference>
<gene>
    <name evidence="2" type="ORF">CCOS01_15927</name>
</gene>
<protein>
    <recommendedName>
        <fullName evidence="4">Secreted protein</fullName>
    </recommendedName>
</protein>
<feature type="chain" id="PRO_5042560141" description="Secreted protein" evidence="1">
    <location>
        <begin position="26"/>
        <end position="118"/>
    </location>
</feature>
<feature type="signal peptide" evidence="1">
    <location>
        <begin position="1"/>
        <end position="25"/>
    </location>
</feature>
<evidence type="ECO:0000313" key="2">
    <source>
        <dbReference type="EMBL" id="KAK1508266.1"/>
    </source>
</evidence>
<organism evidence="2 3">
    <name type="scientific">Colletotrichum costaricense</name>
    <dbReference type="NCBI Taxonomy" id="1209916"/>
    <lineage>
        <taxon>Eukaryota</taxon>
        <taxon>Fungi</taxon>
        <taxon>Dikarya</taxon>
        <taxon>Ascomycota</taxon>
        <taxon>Pezizomycotina</taxon>
        <taxon>Sordariomycetes</taxon>
        <taxon>Hypocreomycetidae</taxon>
        <taxon>Glomerellales</taxon>
        <taxon>Glomerellaceae</taxon>
        <taxon>Colletotrichum</taxon>
        <taxon>Colletotrichum acutatum species complex</taxon>
    </lineage>
</organism>
<proteinExistence type="predicted"/>
<evidence type="ECO:0000313" key="3">
    <source>
        <dbReference type="Proteomes" id="UP001240678"/>
    </source>
</evidence>
<keyword evidence="3" id="KW-1185">Reference proteome</keyword>
<dbReference type="Proteomes" id="UP001240678">
    <property type="component" value="Unassembled WGS sequence"/>
</dbReference>
<name>A0AAI9YGJ5_9PEZI</name>
<evidence type="ECO:0000256" key="1">
    <source>
        <dbReference type="SAM" id="SignalP"/>
    </source>
</evidence>
<comment type="caution">
    <text evidence="2">The sequence shown here is derived from an EMBL/GenBank/DDBJ whole genome shotgun (WGS) entry which is preliminary data.</text>
</comment>
<reference evidence="2 3" key="1">
    <citation type="submission" date="2016-10" db="EMBL/GenBank/DDBJ databases">
        <title>The genome sequence of Colletotrichum fioriniae PJ7.</title>
        <authorList>
            <person name="Baroncelli R."/>
        </authorList>
    </citation>
    <scope>NUCLEOTIDE SEQUENCE [LARGE SCALE GENOMIC DNA]</scope>
    <source>
        <strain evidence="2 3">IMI 309622</strain>
    </source>
</reference>
<dbReference type="EMBL" id="MOOE01000026">
    <property type="protein sequence ID" value="KAK1508266.1"/>
    <property type="molecule type" value="Genomic_DNA"/>
</dbReference>
<dbReference type="GeneID" id="85347612"/>
<dbReference type="AlphaFoldDB" id="A0AAI9YGJ5"/>
<accession>A0AAI9YGJ5</accession>
<evidence type="ECO:0008006" key="4">
    <source>
        <dbReference type="Google" id="ProtNLM"/>
    </source>
</evidence>
<sequence>MGYKCCAVLCSLAVILLLLFPCLLMEPPFQSPHSGVDSGCRRVLRETGMCRHHSQSSFPPQSHCTGPGMCWCRSISKPQNTSIAHRLCFGSAPLGKAADWLYFLYLSMSRIELGVEDK</sequence>